<keyword evidence="3" id="KW-1185">Reference proteome</keyword>
<comment type="caution">
    <text evidence="2">The sequence shown here is derived from an EMBL/GenBank/DDBJ whole genome shotgun (WGS) entry which is preliminary data.</text>
</comment>
<protein>
    <submittedName>
        <fullName evidence="2">Uncharacterized protein</fullName>
    </submittedName>
</protein>
<proteinExistence type="predicted"/>
<reference evidence="2 3" key="1">
    <citation type="submission" date="2024-02" db="EMBL/GenBank/DDBJ databases">
        <authorList>
            <person name="Vignale AGUSTIN F."/>
            <person name="Sosa J E."/>
            <person name="Modenutti C."/>
        </authorList>
    </citation>
    <scope>NUCLEOTIDE SEQUENCE [LARGE SCALE GENOMIC DNA]</scope>
</reference>
<dbReference type="Proteomes" id="UP001642360">
    <property type="component" value="Unassembled WGS sequence"/>
</dbReference>
<dbReference type="AlphaFoldDB" id="A0ABC8RUJ8"/>
<organism evidence="2 3">
    <name type="scientific">Ilex paraguariensis</name>
    <name type="common">yerba mate</name>
    <dbReference type="NCBI Taxonomy" id="185542"/>
    <lineage>
        <taxon>Eukaryota</taxon>
        <taxon>Viridiplantae</taxon>
        <taxon>Streptophyta</taxon>
        <taxon>Embryophyta</taxon>
        <taxon>Tracheophyta</taxon>
        <taxon>Spermatophyta</taxon>
        <taxon>Magnoliopsida</taxon>
        <taxon>eudicotyledons</taxon>
        <taxon>Gunneridae</taxon>
        <taxon>Pentapetalae</taxon>
        <taxon>asterids</taxon>
        <taxon>campanulids</taxon>
        <taxon>Aquifoliales</taxon>
        <taxon>Aquifoliaceae</taxon>
        <taxon>Ilex</taxon>
    </lineage>
</organism>
<accession>A0ABC8RUJ8</accession>
<sequence>MALTRSSASKNSENKNKKIRSSWTEKTEAKSKKKKSQNSTRSSTQTESDHPKQLSRSCSSSSSPPIKRTKNPGVRLIGGTIYDSENGKTCHQWRRVKSENVGAVSAKRPWILLLHASTSVRTSNVPSVSVTNAF</sequence>
<evidence type="ECO:0000256" key="1">
    <source>
        <dbReference type="SAM" id="MobiDB-lite"/>
    </source>
</evidence>
<evidence type="ECO:0000313" key="3">
    <source>
        <dbReference type="Proteomes" id="UP001642360"/>
    </source>
</evidence>
<feature type="region of interest" description="Disordered" evidence="1">
    <location>
        <begin position="1"/>
        <end position="81"/>
    </location>
</feature>
<name>A0ABC8RUJ8_9AQUA</name>
<feature type="compositionally biased region" description="Low complexity" evidence="1">
    <location>
        <begin position="1"/>
        <end position="11"/>
    </location>
</feature>
<evidence type="ECO:0000313" key="2">
    <source>
        <dbReference type="EMBL" id="CAK9147791.1"/>
    </source>
</evidence>
<dbReference type="EMBL" id="CAUOFW020001724">
    <property type="protein sequence ID" value="CAK9147791.1"/>
    <property type="molecule type" value="Genomic_DNA"/>
</dbReference>
<feature type="compositionally biased region" description="Low complexity" evidence="1">
    <location>
        <begin position="37"/>
        <end position="46"/>
    </location>
</feature>
<gene>
    <name evidence="2" type="ORF">ILEXP_LOCUS15732</name>
</gene>